<evidence type="ECO:0000259" key="6">
    <source>
        <dbReference type="PROSITE" id="PS50011"/>
    </source>
</evidence>
<dbReference type="CDD" id="cd14014">
    <property type="entry name" value="STKc_PknB_like"/>
    <property type="match status" value="1"/>
</dbReference>
<dbReference type="InterPro" id="IPR017441">
    <property type="entry name" value="Protein_kinase_ATP_BS"/>
</dbReference>
<dbReference type="InterPro" id="IPR000719">
    <property type="entry name" value="Prot_kinase_dom"/>
</dbReference>
<dbReference type="PANTHER" id="PTHR45832">
    <property type="entry name" value="SERINE/THREONINE-PROTEIN KINASE SAMKA-RELATED-RELATED"/>
    <property type="match status" value="1"/>
</dbReference>
<keyword evidence="7" id="KW-0418">Kinase</keyword>
<dbReference type="PANTHER" id="PTHR45832:SF22">
    <property type="entry name" value="SERINE_THREONINE-PROTEIN KINASE SAMKA-RELATED"/>
    <property type="match status" value="1"/>
</dbReference>
<dbReference type="GO" id="GO:0004674">
    <property type="term" value="F:protein serine/threonine kinase activity"/>
    <property type="evidence" value="ECO:0007669"/>
    <property type="project" value="UniProtKB-EC"/>
</dbReference>
<feature type="transmembrane region" description="Helical" evidence="5">
    <location>
        <begin position="307"/>
        <end position="330"/>
    </location>
</feature>
<dbReference type="PROSITE" id="PS00107">
    <property type="entry name" value="PROTEIN_KINASE_ATP"/>
    <property type="match status" value="1"/>
</dbReference>
<dbReference type="InterPro" id="IPR011009">
    <property type="entry name" value="Kinase-like_dom_sf"/>
</dbReference>
<dbReference type="InterPro" id="IPR008271">
    <property type="entry name" value="Ser/Thr_kinase_AS"/>
</dbReference>
<reference evidence="7" key="1">
    <citation type="submission" date="2023-04" db="EMBL/GenBank/DDBJ databases">
        <title>Completed genome of Mycoplasma lagogenitalium type strain 12MS.</title>
        <authorList>
            <person name="Spergser J."/>
        </authorList>
    </citation>
    <scope>NUCLEOTIDE SEQUENCE</scope>
    <source>
        <strain evidence="7">12MS</strain>
    </source>
</reference>
<keyword evidence="5" id="KW-0812">Transmembrane</keyword>
<keyword evidence="7" id="KW-0808">Transferase</keyword>
<dbReference type="EC" id="2.7.11.1" evidence="7"/>
<evidence type="ECO:0000256" key="5">
    <source>
        <dbReference type="SAM" id="Phobius"/>
    </source>
</evidence>
<dbReference type="EMBL" id="CP122979">
    <property type="protein sequence ID" value="WGI36541.1"/>
    <property type="molecule type" value="Genomic_DNA"/>
</dbReference>
<keyword evidence="8" id="KW-1185">Reference proteome</keyword>
<dbReference type="PROSITE" id="PS50011">
    <property type="entry name" value="PROTEIN_KINASE_DOM"/>
    <property type="match status" value="1"/>
</dbReference>
<keyword evidence="3 4" id="KW-0067">ATP-binding</keyword>
<gene>
    <name evidence="7" type="ORF">QEG99_03690</name>
</gene>
<dbReference type="RefSeq" id="WP_280101842.1">
    <property type="nucleotide sequence ID" value="NZ_CP122979.1"/>
</dbReference>
<dbReference type="PROSITE" id="PS00108">
    <property type="entry name" value="PROTEIN_KINASE_ST"/>
    <property type="match status" value="1"/>
</dbReference>
<keyword evidence="2 4" id="KW-0547">Nucleotide-binding</keyword>
<evidence type="ECO:0000256" key="1">
    <source>
        <dbReference type="ARBA" id="ARBA00008874"/>
    </source>
</evidence>
<feature type="domain" description="Protein kinase" evidence="6">
    <location>
        <begin position="14"/>
        <end position="276"/>
    </location>
</feature>
<evidence type="ECO:0000313" key="8">
    <source>
        <dbReference type="Proteomes" id="UP001179842"/>
    </source>
</evidence>
<dbReference type="Pfam" id="PF00069">
    <property type="entry name" value="Pkinase"/>
    <property type="match status" value="1"/>
</dbReference>
<dbReference type="Gene3D" id="1.10.510.10">
    <property type="entry name" value="Transferase(Phosphotransferase) domain 1"/>
    <property type="match status" value="1"/>
</dbReference>
<comment type="similarity">
    <text evidence="1">Belongs to the protein kinase superfamily. STE Ser/Thr protein kinase family. STE20 subfamily.</text>
</comment>
<dbReference type="SUPFAM" id="SSF56112">
    <property type="entry name" value="Protein kinase-like (PK-like)"/>
    <property type="match status" value="1"/>
</dbReference>
<evidence type="ECO:0000256" key="2">
    <source>
        <dbReference type="ARBA" id="ARBA00022741"/>
    </source>
</evidence>
<dbReference type="InterPro" id="IPR051931">
    <property type="entry name" value="PAK3-like"/>
</dbReference>
<dbReference type="Proteomes" id="UP001179842">
    <property type="component" value="Chromosome"/>
</dbReference>
<evidence type="ECO:0000256" key="4">
    <source>
        <dbReference type="PROSITE-ProRule" id="PRU10141"/>
    </source>
</evidence>
<keyword evidence="5" id="KW-1133">Transmembrane helix</keyword>
<feature type="binding site" evidence="4">
    <location>
        <position position="43"/>
    </location>
    <ligand>
        <name>ATP</name>
        <dbReference type="ChEBI" id="CHEBI:30616"/>
    </ligand>
</feature>
<dbReference type="SMART" id="SM00220">
    <property type="entry name" value="S_TKc"/>
    <property type="match status" value="1"/>
</dbReference>
<sequence length="332" mass="37607">MFNLENNKKLNSKYKLLTQIGKGGMSVIYLAIKKDDNSKWAIKVMKSEQLDKTGITRFKEEIRISNKVNSPYVIKIDDYCFDPGNNEFWIAMEFVDGTILKNVIERVGSLTENETVNYAKQIVLGIDAIHKAGIYHRDIKDTNIMVSNLNEIKIIDLGIAIDEDSERVTKENNVIGSVHYMAGEIAEYKKKGSPKADIYAIGIVIYQMLIGNVPFTGDTYIKILAKHRESEIPNIKNMKPNTSNGLINVINKCLAKDPNNRYDNMEELYRDLSTCLDPKRMAENELVYKRKVKKGIADFLASKAGMITIWTIFGITLLLLIIVIILLYGIGI</sequence>
<organism evidence="7 8">
    <name type="scientific">Mesomycoplasma lagogenitalium</name>
    <dbReference type="NCBI Taxonomy" id="171286"/>
    <lineage>
        <taxon>Bacteria</taxon>
        <taxon>Bacillati</taxon>
        <taxon>Mycoplasmatota</taxon>
        <taxon>Mycoplasmoidales</taxon>
        <taxon>Metamycoplasmataceae</taxon>
        <taxon>Mesomycoplasma</taxon>
    </lineage>
</organism>
<evidence type="ECO:0000313" key="7">
    <source>
        <dbReference type="EMBL" id="WGI36541.1"/>
    </source>
</evidence>
<evidence type="ECO:0000256" key="3">
    <source>
        <dbReference type="ARBA" id="ARBA00022840"/>
    </source>
</evidence>
<protein>
    <submittedName>
        <fullName evidence="7">Serine/threonine-protein kinase</fullName>
        <ecNumber evidence="7">2.7.11.1</ecNumber>
    </submittedName>
</protein>
<proteinExistence type="inferred from homology"/>
<name>A0ABY8LVT6_9BACT</name>
<keyword evidence="5" id="KW-0472">Membrane</keyword>
<accession>A0ABY8LVT6</accession>